<protein>
    <recommendedName>
        <fullName evidence="5">PUM-HD domain-containing protein</fullName>
    </recommendedName>
</protein>
<evidence type="ECO:0000313" key="6">
    <source>
        <dbReference type="EnsemblPlants" id="Kaladp0607s0045.3.v1.1"/>
    </source>
</evidence>
<evidence type="ECO:0000256" key="2">
    <source>
        <dbReference type="ARBA" id="ARBA00022845"/>
    </source>
</evidence>
<dbReference type="EnsemblPlants" id="Kaladp0607s0045.1.v1.1">
    <property type="protein sequence ID" value="Kaladp0607s0045.1.v1.1"/>
    <property type="gene ID" value="Kaladp0607s0045.v1.1"/>
</dbReference>
<dbReference type="PANTHER" id="PTHR12537">
    <property type="entry name" value="RNA BINDING PROTEIN PUMILIO-RELATED"/>
    <property type="match status" value="1"/>
</dbReference>
<keyword evidence="3" id="KW-0694">RNA-binding</keyword>
<dbReference type="Gramene" id="Kaladp0607s0045.1.v1.1">
    <property type="protein sequence ID" value="Kaladp0607s0045.1.v1.1"/>
    <property type="gene ID" value="Kaladp0607s0045.v1.1"/>
</dbReference>
<sequence length="810" mass="90033">MTRMAEEEGKRSEGLDGVLHGVDLESLLEEIPDKVAWMDSQRRKEEELIWSSGWVQEVGVGGGDGGLGRSGVSNGGGLCDVSGGDDDAGFRFRKSWKCNSNGVNCWFESPDHGISTQSDGYVGGNGSPVGWAGYGFRDGTRSQMLVGGGALYSSSVFKPGLADGRSMNEGFGDEEGLCRYLSRMGVRDDGVDYLSEFNCRGDPYVFNDNFLSVANDGYGDFRNGLGGNGVAAVAALHSGGYSGFGGVGGGGIMNPALSRFQKGHVSDNVFQPQFYTRRSCTSFPMGYNTLPVGRHNATEQVPFDYHPAGPLSNLSNTFSGVSTPDALYSAQKSGMNFNPRDGILEMPKLQVMHQRDNLNYSSELRYGLTPCNSKLPLNARIPRGGIQDINREGSFILQGEGMSLVSNRNVECSRRRMKGSYNKVGGVMLKGKHTHHDRRLKMLGSCERNGNQQMASSFVIPQKIGSLAEVQGYLYYVAKDQSGCRFLQDIIEQRNLQAIQVIFDEIIEHIVELMINTFGNYFMQKLLDVCTEEQRTRILHVVTREPGEFVRVSVNDHGYVCVCIFIHLVCYNLITLLICRSTRVIQKLIETVTTSEQKLKIVSALEPGFYTLIKDSNGTHVIDRCLHCFTNEDNKFIFVAAIECCIDIATDQSGCFVLQKCIGHSTGEYRDRLIAEITNNAFLLAQDAFGNYVVQFILDLKNPRYTSRLISQFRGNYVRLAMQKCGSHVVERCLSVFNNHSKSQIIHEMLSFNHFEQLLQDPHANYVIQTALQVSEGAIHHQLVQKIEQYRSISRHSPYSKRIFSSKKKK</sequence>
<evidence type="ECO:0000256" key="3">
    <source>
        <dbReference type="ARBA" id="ARBA00022884"/>
    </source>
</evidence>
<dbReference type="PROSITE" id="PS50303">
    <property type="entry name" value="PUM_HD"/>
    <property type="match status" value="1"/>
</dbReference>
<proteinExistence type="predicted"/>
<evidence type="ECO:0000313" key="7">
    <source>
        <dbReference type="Proteomes" id="UP000594263"/>
    </source>
</evidence>
<feature type="repeat" description="Pumilio" evidence="4">
    <location>
        <begin position="640"/>
        <end position="675"/>
    </location>
</feature>
<dbReference type="InterPro" id="IPR011989">
    <property type="entry name" value="ARM-like"/>
</dbReference>
<feature type="repeat" description="Pumilio" evidence="4">
    <location>
        <begin position="676"/>
        <end position="711"/>
    </location>
</feature>
<dbReference type="Gramene" id="Kaladp0607s0045.3.v1.1">
    <property type="protein sequence ID" value="Kaladp0607s0045.3.v1.1"/>
    <property type="gene ID" value="Kaladp0607s0045.v1.1"/>
</dbReference>
<evidence type="ECO:0000256" key="1">
    <source>
        <dbReference type="ARBA" id="ARBA00022737"/>
    </source>
</evidence>
<dbReference type="GO" id="GO:0006417">
    <property type="term" value="P:regulation of translation"/>
    <property type="evidence" value="ECO:0007669"/>
    <property type="project" value="UniProtKB-KW"/>
</dbReference>
<dbReference type="AlphaFoldDB" id="A0A7N1A6N7"/>
<keyword evidence="2" id="KW-0810">Translation regulation</keyword>
<evidence type="ECO:0000256" key="4">
    <source>
        <dbReference type="PROSITE-ProRule" id="PRU00317"/>
    </source>
</evidence>
<dbReference type="InterPro" id="IPR016024">
    <property type="entry name" value="ARM-type_fold"/>
</dbReference>
<reference evidence="6" key="1">
    <citation type="submission" date="2021-01" db="UniProtKB">
        <authorList>
            <consortium name="EnsemblPlants"/>
        </authorList>
    </citation>
    <scope>IDENTIFICATION</scope>
</reference>
<dbReference type="GO" id="GO:0003729">
    <property type="term" value="F:mRNA binding"/>
    <property type="evidence" value="ECO:0007669"/>
    <property type="project" value="TreeGrafter"/>
</dbReference>
<dbReference type="Proteomes" id="UP000594263">
    <property type="component" value="Unplaced"/>
</dbReference>
<feature type="domain" description="PUM-HD" evidence="5">
    <location>
        <begin position="447"/>
        <end position="810"/>
    </location>
</feature>
<dbReference type="InterPro" id="IPR033133">
    <property type="entry name" value="PUM-HD"/>
</dbReference>
<feature type="repeat" description="Pumilio" evidence="4">
    <location>
        <begin position="469"/>
        <end position="504"/>
    </location>
</feature>
<dbReference type="SUPFAM" id="SSF48371">
    <property type="entry name" value="ARM repeat"/>
    <property type="match status" value="1"/>
</dbReference>
<accession>A0A7N1A6N7</accession>
<name>A0A7N1A6N7_KALFE</name>
<organism evidence="6 7">
    <name type="scientific">Kalanchoe fedtschenkoi</name>
    <name type="common">Lavender scallops</name>
    <name type="synonym">South American air plant</name>
    <dbReference type="NCBI Taxonomy" id="63787"/>
    <lineage>
        <taxon>Eukaryota</taxon>
        <taxon>Viridiplantae</taxon>
        <taxon>Streptophyta</taxon>
        <taxon>Embryophyta</taxon>
        <taxon>Tracheophyta</taxon>
        <taxon>Spermatophyta</taxon>
        <taxon>Magnoliopsida</taxon>
        <taxon>eudicotyledons</taxon>
        <taxon>Gunneridae</taxon>
        <taxon>Pentapetalae</taxon>
        <taxon>Saxifragales</taxon>
        <taxon>Crassulaceae</taxon>
        <taxon>Kalanchoe</taxon>
    </lineage>
</organism>
<keyword evidence="1" id="KW-0677">Repeat</keyword>
<dbReference type="Pfam" id="PF00806">
    <property type="entry name" value="PUF"/>
    <property type="match status" value="8"/>
</dbReference>
<feature type="repeat" description="Pumilio" evidence="4">
    <location>
        <begin position="712"/>
        <end position="747"/>
    </location>
</feature>
<dbReference type="PROSITE" id="PS50302">
    <property type="entry name" value="PUM"/>
    <property type="match status" value="6"/>
</dbReference>
<feature type="repeat" description="Pumilio" evidence="4">
    <location>
        <begin position="505"/>
        <end position="540"/>
    </location>
</feature>
<dbReference type="SMART" id="SM00025">
    <property type="entry name" value="Pumilio"/>
    <property type="match status" value="8"/>
</dbReference>
<keyword evidence="7" id="KW-1185">Reference proteome</keyword>
<dbReference type="Gene3D" id="1.25.10.10">
    <property type="entry name" value="Leucine-rich Repeat Variant"/>
    <property type="match status" value="1"/>
</dbReference>
<dbReference type="InterPro" id="IPR001313">
    <property type="entry name" value="Pumilio_RNA-bd_rpt"/>
</dbReference>
<dbReference type="EnsemblPlants" id="Kaladp0607s0045.3.v1.1">
    <property type="protein sequence ID" value="Kaladp0607s0045.3.v1.1"/>
    <property type="gene ID" value="Kaladp0607s0045.v1.1"/>
</dbReference>
<dbReference type="GO" id="GO:0005737">
    <property type="term" value="C:cytoplasm"/>
    <property type="evidence" value="ECO:0007669"/>
    <property type="project" value="TreeGrafter"/>
</dbReference>
<dbReference type="InterPro" id="IPR033712">
    <property type="entry name" value="Pumilio_RNA-bd"/>
</dbReference>
<dbReference type="CDD" id="cd07920">
    <property type="entry name" value="Pumilio"/>
    <property type="match status" value="1"/>
</dbReference>
<dbReference type="PANTHER" id="PTHR12537:SF13">
    <property type="entry name" value="PUMILIO HOMOLOGY DOMAIN FAMILY MEMBER 4"/>
    <property type="match status" value="1"/>
</dbReference>
<feature type="repeat" description="Pumilio" evidence="4">
    <location>
        <begin position="748"/>
        <end position="785"/>
    </location>
</feature>
<evidence type="ECO:0000259" key="5">
    <source>
        <dbReference type="PROSITE" id="PS50303"/>
    </source>
</evidence>